<evidence type="ECO:0000256" key="8">
    <source>
        <dbReference type="ARBA" id="ARBA00023004"/>
    </source>
</evidence>
<gene>
    <name evidence="12" type="ORF">KDW95_01065</name>
</gene>
<dbReference type="Proteomes" id="UP001058461">
    <property type="component" value="Chromosome"/>
</dbReference>
<evidence type="ECO:0000256" key="3">
    <source>
        <dbReference type="ARBA" id="ARBA00011048"/>
    </source>
</evidence>
<feature type="domain" description="FAD/NAD(P)-binding" evidence="11">
    <location>
        <begin position="410"/>
        <end position="684"/>
    </location>
</feature>
<evidence type="ECO:0000256" key="4">
    <source>
        <dbReference type="ARBA" id="ARBA00022630"/>
    </source>
</evidence>
<keyword evidence="5" id="KW-0288">FMN</keyword>
<evidence type="ECO:0000256" key="5">
    <source>
        <dbReference type="ARBA" id="ARBA00022643"/>
    </source>
</evidence>
<dbReference type="InterPro" id="IPR023753">
    <property type="entry name" value="FAD/NAD-binding_dom"/>
</dbReference>
<keyword evidence="6" id="KW-0479">Metal-binding</keyword>
<keyword evidence="9" id="KW-0411">Iron-sulfur</keyword>
<keyword evidence="4" id="KW-0285">Flavoprotein</keyword>
<feature type="domain" description="NADH:flavin oxidoreductase/NADH oxidase N-terminal" evidence="10">
    <location>
        <begin position="7"/>
        <end position="364"/>
    </location>
</feature>
<organism evidence="12 13">
    <name type="scientific">Marinobacterium rhizophilum</name>
    <dbReference type="NCBI Taxonomy" id="420402"/>
    <lineage>
        <taxon>Bacteria</taxon>
        <taxon>Pseudomonadati</taxon>
        <taxon>Pseudomonadota</taxon>
        <taxon>Gammaproteobacteria</taxon>
        <taxon>Oceanospirillales</taxon>
        <taxon>Oceanospirillaceae</taxon>
        <taxon>Marinobacterium</taxon>
    </lineage>
</organism>
<dbReference type="PRINTS" id="PR00368">
    <property type="entry name" value="FADPNR"/>
</dbReference>
<evidence type="ECO:0000256" key="2">
    <source>
        <dbReference type="ARBA" id="ARBA00001966"/>
    </source>
</evidence>
<dbReference type="PRINTS" id="PR00411">
    <property type="entry name" value="PNDRDTASEI"/>
</dbReference>
<dbReference type="Pfam" id="PF00724">
    <property type="entry name" value="Oxidored_FMN"/>
    <property type="match status" value="1"/>
</dbReference>
<dbReference type="PANTHER" id="PTHR42917">
    <property type="entry name" value="2,4-DIENOYL-COA REDUCTASE"/>
    <property type="match status" value="1"/>
</dbReference>
<evidence type="ECO:0000313" key="13">
    <source>
        <dbReference type="Proteomes" id="UP001058461"/>
    </source>
</evidence>
<comment type="cofactor">
    <cofactor evidence="1">
        <name>FMN</name>
        <dbReference type="ChEBI" id="CHEBI:58210"/>
    </cofactor>
</comment>
<sequence>MAAYQHLLSPGRIGALELRNRLLMAPMGSNYAEADGRCGERIQAFYEARALGGAGLLTMGVGSIAYPAGTAEPYQVGISSDDFIPGLKQLTDRVHKHGAKIAIQLQHAGKTSVRDLAEGRELWVPSMPPAVKTDMFNALTQSELGRFISSSKGRDKGGVRIRVMDRDDIAQMVEWFAAAAERAQKAGFDGVEIHAGHSYILAGFLSPYYNQRDDEYGGSLENRMRLLLDVIAAIRARVGVEFPLWMRIDATELDLPGGINLEDATRTAQMAEKAGINLVSVSAYANLTTGNAFTQAPIPQERARFLDWAAHIRQHVGIPVTAAGRLDPDVADKAIKDGKCDFVAMGRKLLADPELPNKLREDRAGDVRPCIYCYVCVSQIFVNERVKCAVNPQTGHESELQIIASDKPRHVLVIGGGPAGLEAARVSALRGHRVTLVERSARLGGTLFFAALAYPENGPLLDYLAKQVQDLPIDVRLKTEADADLIDALKPDQVILAVGARRSKPDIPGADQKHVWSGDELRLLMTGEGADIAKQKLSVTQRLMMKSGSLVGATNSTDAIKSLSKLWMPLGKKVTIIGGGLVGLELAEFLVERGREVHVLEPGPDLGAELAIVRRWRVLHNLAEHSVAVQKNVQVSGIGKQSVSYTDTEGNSHEVAADSVVLATGAETNHDLADRLRAQGVEVINIGDGAEVAYIEGALRSGMKAAIAQP</sequence>
<evidence type="ECO:0000256" key="1">
    <source>
        <dbReference type="ARBA" id="ARBA00001917"/>
    </source>
</evidence>
<evidence type="ECO:0000256" key="6">
    <source>
        <dbReference type="ARBA" id="ARBA00022723"/>
    </source>
</evidence>
<protein>
    <submittedName>
        <fullName evidence="12">FAD-dependent oxidoreductase</fullName>
    </submittedName>
</protein>
<dbReference type="EMBL" id="CP073347">
    <property type="protein sequence ID" value="UTW12304.1"/>
    <property type="molecule type" value="Genomic_DNA"/>
</dbReference>
<dbReference type="InterPro" id="IPR001155">
    <property type="entry name" value="OxRdtase_FMN_N"/>
</dbReference>
<accession>A0ABY5HM07</accession>
<dbReference type="SUPFAM" id="SSF51905">
    <property type="entry name" value="FAD/NAD(P)-binding domain"/>
    <property type="match status" value="1"/>
</dbReference>
<keyword evidence="7" id="KW-0560">Oxidoreductase</keyword>
<comment type="similarity">
    <text evidence="3">In the N-terminal section; belongs to the NADH:flavin oxidoreductase/NADH oxidase family.</text>
</comment>
<comment type="cofactor">
    <cofactor evidence="2">
        <name>[4Fe-4S] cluster</name>
        <dbReference type="ChEBI" id="CHEBI:49883"/>
    </cofactor>
</comment>
<keyword evidence="8" id="KW-0408">Iron</keyword>
<dbReference type="InterPro" id="IPR051793">
    <property type="entry name" value="NADH:flavin_oxidoreductase"/>
</dbReference>
<dbReference type="CDD" id="cd02803">
    <property type="entry name" value="OYE_like_FMN_family"/>
    <property type="match status" value="1"/>
</dbReference>
<evidence type="ECO:0000256" key="7">
    <source>
        <dbReference type="ARBA" id="ARBA00023002"/>
    </source>
</evidence>
<dbReference type="PANTHER" id="PTHR42917:SF2">
    <property type="entry name" value="2,4-DIENOYL-COA REDUCTASE [(2E)-ENOYL-COA-PRODUCING]"/>
    <property type="match status" value="1"/>
</dbReference>
<proteinExistence type="inferred from homology"/>
<dbReference type="InterPro" id="IPR036188">
    <property type="entry name" value="FAD/NAD-bd_sf"/>
</dbReference>
<dbReference type="Gene3D" id="3.50.50.60">
    <property type="entry name" value="FAD/NAD(P)-binding domain"/>
    <property type="match status" value="2"/>
</dbReference>
<reference evidence="12" key="1">
    <citation type="submission" date="2021-04" db="EMBL/GenBank/DDBJ databases">
        <title>Oceanospirillales bacteria with DddD are important DMSP degraders in coastal seawater.</title>
        <authorList>
            <person name="Liu J."/>
        </authorList>
    </citation>
    <scope>NUCLEOTIDE SEQUENCE</scope>
    <source>
        <strain evidence="12">D13-1</strain>
    </source>
</reference>
<dbReference type="Pfam" id="PF07992">
    <property type="entry name" value="Pyr_redox_2"/>
    <property type="match status" value="1"/>
</dbReference>
<dbReference type="RefSeq" id="WP_255854371.1">
    <property type="nucleotide sequence ID" value="NZ_CP073347.1"/>
</dbReference>
<dbReference type="SUPFAM" id="SSF51395">
    <property type="entry name" value="FMN-linked oxidoreductases"/>
    <property type="match status" value="1"/>
</dbReference>
<dbReference type="Gene3D" id="3.40.50.720">
    <property type="entry name" value="NAD(P)-binding Rossmann-like Domain"/>
    <property type="match status" value="2"/>
</dbReference>
<dbReference type="InterPro" id="IPR013785">
    <property type="entry name" value="Aldolase_TIM"/>
</dbReference>
<keyword evidence="13" id="KW-1185">Reference proteome</keyword>
<dbReference type="Gene3D" id="3.20.20.70">
    <property type="entry name" value="Aldolase class I"/>
    <property type="match status" value="1"/>
</dbReference>
<evidence type="ECO:0000256" key="9">
    <source>
        <dbReference type="ARBA" id="ARBA00023014"/>
    </source>
</evidence>
<name>A0ABY5HM07_9GAMM</name>
<evidence type="ECO:0000259" key="11">
    <source>
        <dbReference type="Pfam" id="PF07992"/>
    </source>
</evidence>
<evidence type="ECO:0000259" key="10">
    <source>
        <dbReference type="Pfam" id="PF00724"/>
    </source>
</evidence>
<evidence type="ECO:0000313" key="12">
    <source>
        <dbReference type="EMBL" id="UTW12304.1"/>
    </source>
</evidence>